<dbReference type="InterPro" id="IPR003766">
    <property type="entry name" value="Uronate_isomerase"/>
</dbReference>
<comment type="pathway">
    <text evidence="2">Carbohydrate metabolism; pentose and glucuronate interconversion.</text>
</comment>
<proteinExistence type="inferred from homology"/>
<name>A0A944MCW6_9GAMM</name>
<protein>
    <recommendedName>
        <fullName evidence="5">Uronate isomerase</fullName>
        <ecNumber evidence="4">5.3.1.12</ecNumber>
    </recommendedName>
</protein>
<organism evidence="8 9">
    <name type="scientific">Candidatus Thiodiazotropha taylori</name>
    <dbReference type="NCBI Taxonomy" id="2792791"/>
    <lineage>
        <taxon>Bacteria</taxon>
        <taxon>Pseudomonadati</taxon>
        <taxon>Pseudomonadota</taxon>
        <taxon>Gammaproteobacteria</taxon>
        <taxon>Chromatiales</taxon>
        <taxon>Sedimenticolaceae</taxon>
        <taxon>Candidatus Thiodiazotropha</taxon>
    </lineage>
</organism>
<evidence type="ECO:0000256" key="7">
    <source>
        <dbReference type="SAM" id="MobiDB-lite"/>
    </source>
</evidence>
<dbReference type="Gene3D" id="1.10.2020.10">
    <property type="entry name" value="uronate isomerase, domain 2, chain A"/>
    <property type="match status" value="1"/>
</dbReference>
<evidence type="ECO:0000313" key="9">
    <source>
        <dbReference type="Proteomes" id="UP000770889"/>
    </source>
</evidence>
<dbReference type="GO" id="GO:0008880">
    <property type="term" value="F:glucuronate isomerase activity"/>
    <property type="evidence" value="ECO:0007669"/>
    <property type="project" value="UniProtKB-EC"/>
</dbReference>
<evidence type="ECO:0000256" key="3">
    <source>
        <dbReference type="ARBA" id="ARBA00008397"/>
    </source>
</evidence>
<evidence type="ECO:0000256" key="6">
    <source>
        <dbReference type="ARBA" id="ARBA00023235"/>
    </source>
</evidence>
<sequence>MMLSEQRLLPSDPTVRGIAESLYAGIAALPIVSPHGHCNPRWFADDVQFTDPTELLIKPDHYLLRLFYSQGIELARLGRGVNANEDNRAIWQLFAEHYPSFEGTPSKIWLDHAMQKVLLIEEPLTAENADRIYNDICRRLRENDYSARKLFERFGIEVLATTEGALDGLQYHDRIAQSDWKGRVITTYRPDQVTDPDTPDFSEKLARFGAMTGEDTANWKGYLNAHRKRREEFRRRGATATDHSHPNANTADLGKPACQHLLDRILVGTATTEDKEAFRAQVLTEMAGMSREDGMVMQLHCGVRRNHNSALFSEFGPDIGGDMPRRAEFVNALAPLLNRHGNDPNLRLVLFTLDESTYSRELAPLAGHWPCLRIGPPWWFHDSPEGMRRYFASVIETAGFANLAGFNDDTRAFFSIPARHDMWRRELASFLARLVTEGRLSEAAAHGIAADLAYHAAKRVYGLTTP</sequence>
<comment type="catalytic activity">
    <reaction evidence="1">
        <text>D-glucuronate = D-fructuronate</text>
        <dbReference type="Rhea" id="RHEA:13049"/>
        <dbReference type="ChEBI" id="CHEBI:58720"/>
        <dbReference type="ChEBI" id="CHEBI:59863"/>
        <dbReference type="EC" id="5.3.1.12"/>
    </reaction>
</comment>
<evidence type="ECO:0000313" key="8">
    <source>
        <dbReference type="EMBL" id="MBT2991087.1"/>
    </source>
</evidence>
<evidence type="ECO:0000256" key="1">
    <source>
        <dbReference type="ARBA" id="ARBA00001165"/>
    </source>
</evidence>
<dbReference type="Proteomes" id="UP000770889">
    <property type="component" value="Unassembled WGS sequence"/>
</dbReference>
<dbReference type="GO" id="GO:0042840">
    <property type="term" value="P:D-glucuronate catabolic process"/>
    <property type="evidence" value="ECO:0007669"/>
    <property type="project" value="TreeGrafter"/>
</dbReference>
<evidence type="ECO:0000256" key="4">
    <source>
        <dbReference type="ARBA" id="ARBA00012546"/>
    </source>
</evidence>
<dbReference type="SUPFAM" id="SSF51556">
    <property type="entry name" value="Metallo-dependent hydrolases"/>
    <property type="match status" value="1"/>
</dbReference>
<evidence type="ECO:0000256" key="5">
    <source>
        <dbReference type="ARBA" id="ARBA00020555"/>
    </source>
</evidence>
<dbReference type="EC" id="5.3.1.12" evidence="4"/>
<feature type="region of interest" description="Disordered" evidence="7">
    <location>
        <begin position="235"/>
        <end position="254"/>
    </location>
</feature>
<dbReference type="InterPro" id="IPR032466">
    <property type="entry name" value="Metal_Hydrolase"/>
</dbReference>
<comment type="similarity">
    <text evidence="3">Belongs to the metallo-dependent hydrolases superfamily. Uronate isomerase family.</text>
</comment>
<keyword evidence="6 8" id="KW-0413">Isomerase</keyword>
<reference evidence="8 9" key="1">
    <citation type="submission" date="2021-05" db="EMBL/GenBank/DDBJ databases">
        <title>Genetic and Functional Diversity in Clade A Lucinid endosymbionts from the Bahamas.</title>
        <authorList>
            <person name="Giani N.M."/>
            <person name="Engel A.S."/>
            <person name="Campbell B.J."/>
        </authorList>
    </citation>
    <scope>NUCLEOTIDE SEQUENCE [LARGE SCALE GENOMIC DNA]</scope>
    <source>
        <strain evidence="8">LUC16012Gg_MoonRockCtena</strain>
    </source>
</reference>
<dbReference type="EMBL" id="JAHHGM010000026">
    <property type="protein sequence ID" value="MBT2991087.1"/>
    <property type="molecule type" value="Genomic_DNA"/>
</dbReference>
<dbReference type="PANTHER" id="PTHR30068:SF4">
    <property type="entry name" value="URONATE ISOMERASE"/>
    <property type="match status" value="1"/>
</dbReference>
<dbReference type="GO" id="GO:0019698">
    <property type="term" value="P:D-galacturonate catabolic process"/>
    <property type="evidence" value="ECO:0007669"/>
    <property type="project" value="TreeGrafter"/>
</dbReference>
<accession>A0A944MCW6</accession>
<evidence type="ECO:0000256" key="2">
    <source>
        <dbReference type="ARBA" id="ARBA00004892"/>
    </source>
</evidence>
<dbReference type="AlphaFoldDB" id="A0A944MCW6"/>
<comment type="caution">
    <text evidence="8">The sequence shown here is derived from an EMBL/GenBank/DDBJ whole genome shotgun (WGS) entry which is preliminary data.</text>
</comment>
<dbReference type="Gene3D" id="3.20.20.140">
    <property type="entry name" value="Metal-dependent hydrolases"/>
    <property type="match status" value="1"/>
</dbReference>
<gene>
    <name evidence="8" type="primary">uxaC</name>
    <name evidence="8" type="ORF">KME65_19175</name>
</gene>
<dbReference type="Pfam" id="PF02614">
    <property type="entry name" value="UxaC"/>
    <property type="match status" value="1"/>
</dbReference>
<dbReference type="PANTHER" id="PTHR30068">
    <property type="entry name" value="URONATE ISOMERASE"/>
    <property type="match status" value="1"/>
</dbReference>
<dbReference type="NCBIfam" id="NF002794">
    <property type="entry name" value="PRK02925.1"/>
    <property type="match status" value="1"/>
</dbReference>